<dbReference type="KEGG" id="rru:Rru_A3484"/>
<sequence length="354" mass="37682">MSKVKHFFPAGLALSIGLIGALLVLYAWHLPPFRSAVETTDNAYVRAQVTMISPQSAGYVTAVTVHDFQTVKAGTPLFQIDDRIYAQKLKQAQATLEMKRAALENSEQSERAAQARIRSSEAEIASAIAALDVARSTARRTEALLARGVSTQSSADQARSTLAQAEALVHKSQAALDVSREDLRSIRVNRDSLQADIANAQAAVELATIDLHNTSIVAPIDGTLGEIGVRLGQYVSAGTQLAALVPARRWVIANFKETQLAGIQIGQAVSFRVDALQGTALAGHVEAFSPATGSEFTVLKSDNATGNFTKVTQRLPVRIAIDPDQAQAALLAPGMSVVVRIDTAPSERDGKHPS</sequence>
<accession>Q2RNL7</accession>
<gene>
    <name evidence="5" type="ordered locus">Rru_A3484</name>
</gene>
<protein>
    <submittedName>
        <fullName evidence="5">Secretion protein HlyD</fullName>
    </submittedName>
</protein>
<dbReference type="RefSeq" id="WP_011391231.1">
    <property type="nucleotide sequence ID" value="NC_007643.1"/>
</dbReference>
<dbReference type="STRING" id="269796.Rru_A3484"/>
<dbReference type="Pfam" id="PF25954">
    <property type="entry name" value="Beta-barrel_RND_2"/>
    <property type="match status" value="1"/>
</dbReference>
<dbReference type="Gene3D" id="2.40.30.170">
    <property type="match status" value="1"/>
</dbReference>
<dbReference type="PhylomeDB" id="Q2RNL7"/>
<keyword evidence="2" id="KW-0812">Transmembrane</keyword>
<dbReference type="AlphaFoldDB" id="Q2RNL7"/>
<keyword evidence="2" id="KW-0472">Membrane</keyword>
<feature type="coiled-coil region" evidence="1">
    <location>
        <begin position="183"/>
        <end position="210"/>
    </location>
</feature>
<evidence type="ECO:0000259" key="4">
    <source>
        <dbReference type="Pfam" id="PF25954"/>
    </source>
</evidence>
<dbReference type="PANTHER" id="PTHR30386">
    <property type="entry name" value="MEMBRANE FUSION SUBUNIT OF EMRAB-TOLC MULTIDRUG EFFLUX PUMP"/>
    <property type="match status" value="1"/>
</dbReference>
<keyword evidence="6" id="KW-1185">Reference proteome</keyword>
<organism evidence="5 6">
    <name type="scientific">Rhodospirillum rubrum (strain ATCC 11170 / ATH 1.1.1 / DSM 467 / LMG 4362 / NCIMB 8255 / S1)</name>
    <dbReference type="NCBI Taxonomy" id="269796"/>
    <lineage>
        <taxon>Bacteria</taxon>
        <taxon>Pseudomonadati</taxon>
        <taxon>Pseudomonadota</taxon>
        <taxon>Alphaproteobacteria</taxon>
        <taxon>Rhodospirillales</taxon>
        <taxon>Rhodospirillaceae</taxon>
        <taxon>Rhodospirillum</taxon>
    </lineage>
</organism>
<evidence type="ECO:0000256" key="1">
    <source>
        <dbReference type="SAM" id="Coils"/>
    </source>
</evidence>
<dbReference type="EMBL" id="CP000230">
    <property type="protein sequence ID" value="ABC24278.1"/>
    <property type="molecule type" value="Genomic_DNA"/>
</dbReference>
<dbReference type="SUPFAM" id="SSF111369">
    <property type="entry name" value="HlyD-like secretion proteins"/>
    <property type="match status" value="3"/>
</dbReference>
<feature type="domain" description="CusB-like beta-barrel" evidence="4">
    <location>
        <begin position="250"/>
        <end position="291"/>
    </location>
</feature>
<evidence type="ECO:0000259" key="3">
    <source>
        <dbReference type="Pfam" id="PF25917"/>
    </source>
</evidence>
<evidence type="ECO:0000313" key="6">
    <source>
        <dbReference type="Proteomes" id="UP000001929"/>
    </source>
</evidence>
<keyword evidence="2" id="KW-1133">Transmembrane helix</keyword>
<dbReference type="HOGENOM" id="CLU_018816_15_1_5"/>
<feature type="domain" description="Multidrug resistance protein MdtA-like barrel-sandwich hybrid" evidence="3">
    <location>
        <begin position="51"/>
        <end position="245"/>
    </location>
</feature>
<dbReference type="Gene3D" id="1.10.287.470">
    <property type="entry name" value="Helix hairpin bin"/>
    <property type="match status" value="1"/>
</dbReference>
<dbReference type="PANTHER" id="PTHR30386:SF24">
    <property type="entry name" value="MULTIDRUG RESISTANCE EFFLUX PUMP"/>
    <property type="match status" value="1"/>
</dbReference>
<dbReference type="Gene3D" id="2.40.50.100">
    <property type="match status" value="1"/>
</dbReference>
<feature type="coiled-coil region" evidence="1">
    <location>
        <begin position="86"/>
        <end position="123"/>
    </location>
</feature>
<dbReference type="Proteomes" id="UP000001929">
    <property type="component" value="Chromosome"/>
</dbReference>
<dbReference type="InterPro" id="IPR050739">
    <property type="entry name" value="MFP"/>
</dbReference>
<name>Q2RNL7_RHORT</name>
<proteinExistence type="predicted"/>
<dbReference type="GO" id="GO:0055085">
    <property type="term" value="P:transmembrane transport"/>
    <property type="evidence" value="ECO:0007669"/>
    <property type="project" value="InterPro"/>
</dbReference>
<feature type="transmembrane region" description="Helical" evidence="2">
    <location>
        <begin position="7"/>
        <end position="28"/>
    </location>
</feature>
<dbReference type="eggNOG" id="COG1566">
    <property type="taxonomic scope" value="Bacteria"/>
</dbReference>
<dbReference type="Pfam" id="PF25917">
    <property type="entry name" value="BSH_RND"/>
    <property type="match status" value="1"/>
</dbReference>
<dbReference type="EnsemblBacteria" id="ABC24278">
    <property type="protein sequence ID" value="ABC24278"/>
    <property type="gene ID" value="Rru_A3484"/>
</dbReference>
<reference evidence="5 6" key="1">
    <citation type="journal article" date="2011" name="Stand. Genomic Sci.">
        <title>Complete genome sequence of Rhodospirillum rubrum type strain (S1).</title>
        <authorList>
            <person name="Munk A.C."/>
            <person name="Copeland A."/>
            <person name="Lucas S."/>
            <person name="Lapidus A."/>
            <person name="Del Rio T.G."/>
            <person name="Barry K."/>
            <person name="Detter J.C."/>
            <person name="Hammon N."/>
            <person name="Israni S."/>
            <person name="Pitluck S."/>
            <person name="Brettin T."/>
            <person name="Bruce D."/>
            <person name="Han C."/>
            <person name="Tapia R."/>
            <person name="Gilna P."/>
            <person name="Schmutz J."/>
            <person name="Larimer F."/>
            <person name="Land M."/>
            <person name="Kyrpides N.C."/>
            <person name="Mavromatis K."/>
            <person name="Richardson P."/>
            <person name="Rohde M."/>
            <person name="Goker M."/>
            <person name="Klenk H.P."/>
            <person name="Zhang Y."/>
            <person name="Roberts G.P."/>
            <person name="Reslewic S."/>
            <person name="Schwartz D.C."/>
        </authorList>
    </citation>
    <scope>NUCLEOTIDE SEQUENCE [LARGE SCALE GENOMIC DNA]</scope>
    <source>
        <strain evidence="6">ATCC 11170 / ATH 1.1.1 / DSM 467 / LMG 4362 / NCIMB 8255 / S1</strain>
    </source>
</reference>
<evidence type="ECO:0000256" key="2">
    <source>
        <dbReference type="SAM" id="Phobius"/>
    </source>
</evidence>
<dbReference type="InterPro" id="IPR058625">
    <property type="entry name" value="MdtA-like_BSH"/>
</dbReference>
<keyword evidence="1" id="KW-0175">Coiled coil</keyword>
<evidence type="ECO:0000313" key="5">
    <source>
        <dbReference type="EMBL" id="ABC24278.1"/>
    </source>
</evidence>
<dbReference type="PATRIC" id="fig|269796.9.peg.3600"/>
<dbReference type="InterPro" id="IPR058792">
    <property type="entry name" value="Beta-barrel_RND_2"/>
</dbReference>